<comment type="caution">
    <text evidence="2">The sequence shown here is derived from an EMBL/GenBank/DDBJ whole genome shotgun (WGS) entry which is preliminary data.</text>
</comment>
<name>A0AAD5S976_9FUNG</name>
<proteinExistence type="predicted"/>
<feature type="non-terminal residue" evidence="2">
    <location>
        <position position="1"/>
    </location>
</feature>
<evidence type="ECO:0000313" key="2">
    <source>
        <dbReference type="EMBL" id="KAJ3049803.1"/>
    </source>
</evidence>
<accession>A0AAD5S976</accession>
<evidence type="ECO:0000313" key="3">
    <source>
        <dbReference type="Proteomes" id="UP001212841"/>
    </source>
</evidence>
<sequence>SKDRTGTLSLRGLHLSKGMFGLVKREEVSFYGDVRGVGDGGEEVVKRVGEGVWRVAVGECVEVECKVVNRKETPARLILRTLPLQDTDTAPLISDSLTTSPFAPRGIVSAGKLETILRVLDPGESETHKVRFVFTSRGRVRVVVHGEVVGVAGKGLEKGEVIWGGEGLVCEVVDEV</sequence>
<dbReference type="AlphaFoldDB" id="A0AAD5S976"/>
<dbReference type="InterPro" id="IPR058568">
    <property type="entry name" value="Ig_TRAPPC9_Trs120_4th"/>
</dbReference>
<feature type="domain" description="Trs120/TRAPPC9 fourth Ig-like" evidence="1">
    <location>
        <begin position="42"/>
        <end position="149"/>
    </location>
</feature>
<dbReference type="EMBL" id="JADGJD010000592">
    <property type="protein sequence ID" value="KAJ3049803.1"/>
    <property type="molecule type" value="Genomic_DNA"/>
</dbReference>
<organism evidence="2 3">
    <name type="scientific">Rhizophlyctis rosea</name>
    <dbReference type="NCBI Taxonomy" id="64517"/>
    <lineage>
        <taxon>Eukaryota</taxon>
        <taxon>Fungi</taxon>
        <taxon>Fungi incertae sedis</taxon>
        <taxon>Chytridiomycota</taxon>
        <taxon>Chytridiomycota incertae sedis</taxon>
        <taxon>Chytridiomycetes</taxon>
        <taxon>Rhizophlyctidales</taxon>
        <taxon>Rhizophlyctidaceae</taxon>
        <taxon>Rhizophlyctis</taxon>
    </lineage>
</organism>
<keyword evidence="3" id="KW-1185">Reference proteome</keyword>
<dbReference type="Pfam" id="PF26283">
    <property type="entry name" value="Ig_TRAPPC9-Trs120_4th"/>
    <property type="match status" value="1"/>
</dbReference>
<dbReference type="Proteomes" id="UP001212841">
    <property type="component" value="Unassembled WGS sequence"/>
</dbReference>
<gene>
    <name evidence="2" type="ORF">HK097_009204</name>
</gene>
<evidence type="ECO:0000259" key="1">
    <source>
        <dbReference type="Pfam" id="PF26283"/>
    </source>
</evidence>
<reference evidence="2" key="1">
    <citation type="submission" date="2020-05" db="EMBL/GenBank/DDBJ databases">
        <title>Phylogenomic resolution of chytrid fungi.</title>
        <authorList>
            <person name="Stajich J.E."/>
            <person name="Amses K."/>
            <person name="Simmons R."/>
            <person name="Seto K."/>
            <person name="Myers J."/>
            <person name="Bonds A."/>
            <person name="Quandt C.A."/>
            <person name="Barry K."/>
            <person name="Liu P."/>
            <person name="Grigoriev I."/>
            <person name="Longcore J.E."/>
            <person name="James T.Y."/>
        </authorList>
    </citation>
    <scope>NUCLEOTIDE SEQUENCE</scope>
    <source>
        <strain evidence="2">JEL0318</strain>
    </source>
</reference>
<protein>
    <recommendedName>
        <fullName evidence="1">Trs120/TRAPPC9 fourth Ig-like domain-containing protein</fullName>
    </recommendedName>
</protein>